<dbReference type="EMBL" id="CP021780">
    <property type="protein sequence ID" value="ASA21782.1"/>
    <property type="molecule type" value="Genomic_DNA"/>
</dbReference>
<sequence>MKLITIQEAVEIATDKLDIPATHQLIHSGIYRSTAPDQWPAYQIELEWNVEGAPPIDANELVSPTVRRAELDAISGRIVAYYRHDHRGYREMEREELDEAEYEAVYPAIPDWLAKLELPIQPAELKLVRKHTYGGELLEFSFRREYAGIPVNGSQSLNLVMNRRRELIHLFWQWKECSFAPSTARLPEEQLLEQLESGQLSLTYHHLLSPEHPVYICREDTFDAATGQLLHTDQAERVEIIDLQEVRQRNLPRLEVERKPIFAADHYDVLRLADGMTEVDLSAPHPFRAELTQLEKERAKRIAAAYVSQLPEQKDCCYAFVSREGQKVVSGMQGDQIMVEVQRLIHQIPLSGGGIKLVLDHNTWKVNNVMDKSEWLGYLLEEKQSPLGSLQKPVIAREQAWEQLEGRLKLKLHYMMEDDNGPHHAREARLVYTLDCDWLCNAVTGEIRIPE</sequence>
<reference evidence="1 2" key="1">
    <citation type="submission" date="2017-06" db="EMBL/GenBank/DDBJ databases">
        <title>Complete genome sequence of Paenibacillus donghaensis KCTC 13049T isolated from East Sea sediment, South Korea.</title>
        <authorList>
            <person name="Jung B.K."/>
            <person name="Hong S.-J."/>
            <person name="Shin J.-H."/>
        </authorList>
    </citation>
    <scope>NUCLEOTIDE SEQUENCE [LARGE SCALE GENOMIC DNA]</scope>
    <source>
        <strain evidence="1 2">KCTC 13049</strain>
    </source>
</reference>
<evidence type="ECO:0000313" key="2">
    <source>
        <dbReference type="Proteomes" id="UP000249890"/>
    </source>
</evidence>
<keyword evidence="2" id="KW-1185">Reference proteome</keyword>
<dbReference type="RefSeq" id="WP_087915789.1">
    <property type="nucleotide sequence ID" value="NZ_CP021780.1"/>
</dbReference>
<proteinExistence type="predicted"/>
<organism evidence="1 2">
    <name type="scientific">Paenibacillus donghaensis</name>
    <dbReference type="NCBI Taxonomy" id="414771"/>
    <lineage>
        <taxon>Bacteria</taxon>
        <taxon>Bacillati</taxon>
        <taxon>Bacillota</taxon>
        <taxon>Bacilli</taxon>
        <taxon>Bacillales</taxon>
        <taxon>Paenibacillaceae</taxon>
        <taxon>Paenibacillus</taxon>
    </lineage>
</organism>
<dbReference type="KEGG" id="pdh:B9T62_13985"/>
<dbReference type="AlphaFoldDB" id="A0A2Z2KL68"/>
<dbReference type="Proteomes" id="UP000249890">
    <property type="component" value="Chromosome"/>
</dbReference>
<gene>
    <name evidence="1" type="ORF">B9T62_13985</name>
</gene>
<protein>
    <recommendedName>
        <fullName evidence="3">DUF4901 domain-containing protein</fullName>
    </recommendedName>
</protein>
<evidence type="ECO:0000313" key="1">
    <source>
        <dbReference type="EMBL" id="ASA21782.1"/>
    </source>
</evidence>
<accession>A0A2Z2KL68</accession>
<evidence type="ECO:0008006" key="3">
    <source>
        <dbReference type="Google" id="ProtNLM"/>
    </source>
</evidence>
<name>A0A2Z2KL68_9BACL</name>
<dbReference type="OrthoDB" id="2518897at2"/>